<evidence type="ECO:0000256" key="1">
    <source>
        <dbReference type="ARBA" id="ARBA00022801"/>
    </source>
</evidence>
<dbReference type="SUPFAM" id="SSF52540">
    <property type="entry name" value="P-loop containing nucleoside triphosphate hydrolases"/>
    <property type="match status" value="2"/>
</dbReference>
<dbReference type="EMBL" id="AP028056">
    <property type="protein sequence ID" value="BEH02034.1"/>
    <property type="molecule type" value="Genomic_DNA"/>
</dbReference>
<dbReference type="Gene3D" id="3.40.50.10810">
    <property type="entry name" value="Tandem AAA-ATPase domain"/>
    <property type="match status" value="1"/>
</dbReference>
<feature type="domain" description="Helicase C-terminal" evidence="5">
    <location>
        <begin position="995"/>
        <end position="1151"/>
    </location>
</feature>
<dbReference type="SMART" id="SM00487">
    <property type="entry name" value="DEXDc"/>
    <property type="match status" value="1"/>
</dbReference>
<dbReference type="AlphaFoldDB" id="A0AAN0MGR6"/>
<dbReference type="Gene3D" id="3.40.50.300">
    <property type="entry name" value="P-loop containing nucleotide triphosphate hydrolases"/>
    <property type="match status" value="1"/>
</dbReference>
<name>A0AAN0MGR6_9ACTN</name>
<keyword evidence="6" id="KW-0547">Nucleotide-binding</keyword>
<dbReference type="CDD" id="cd18793">
    <property type="entry name" value="SF2_C_SNF"/>
    <property type="match status" value="1"/>
</dbReference>
<dbReference type="Pfam" id="PF00271">
    <property type="entry name" value="Helicase_C"/>
    <property type="match status" value="1"/>
</dbReference>
<dbReference type="InterPro" id="IPR001650">
    <property type="entry name" value="Helicase_C-like"/>
</dbReference>
<dbReference type="InterPro" id="IPR038718">
    <property type="entry name" value="SNF2-like_sf"/>
</dbReference>
<reference evidence="6" key="1">
    <citation type="journal article" date="2024" name="Int. J. Syst. Evol. Microbiol.">
        <title>Brooklawnia propionicigenes sp. nov., a facultatively anaerobic, propionate-producing bacterium isolated from a methanogenic reactor treating waste from cattle farms.</title>
        <authorList>
            <person name="Akita Y."/>
            <person name="Ueki A."/>
            <person name="Tonouchi A."/>
            <person name="Sugawara Y."/>
            <person name="Honma S."/>
            <person name="Kaku N."/>
            <person name="Ueki K."/>
        </authorList>
    </citation>
    <scope>NUCLEOTIDE SEQUENCE</scope>
    <source>
        <strain evidence="6">SH051</strain>
    </source>
</reference>
<feature type="domain" description="SWIM-type" evidence="3">
    <location>
        <begin position="62"/>
        <end position="102"/>
    </location>
</feature>
<dbReference type="Pfam" id="PF08455">
    <property type="entry name" value="SNF2_assoc"/>
    <property type="match status" value="1"/>
</dbReference>
<dbReference type="GO" id="GO:0016787">
    <property type="term" value="F:hydrolase activity"/>
    <property type="evidence" value="ECO:0007669"/>
    <property type="project" value="UniProtKB-KW"/>
</dbReference>
<feature type="domain" description="Helicase ATP-binding" evidence="4">
    <location>
        <begin position="703"/>
        <end position="870"/>
    </location>
</feature>
<dbReference type="PROSITE" id="PS51194">
    <property type="entry name" value="HELICASE_CTER"/>
    <property type="match status" value="1"/>
</dbReference>
<evidence type="ECO:0000259" key="3">
    <source>
        <dbReference type="PROSITE" id="PS50966"/>
    </source>
</evidence>
<dbReference type="InterPro" id="IPR049730">
    <property type="entry name" value="SNF2/RAD54-like_C"/>
</dbReference>
<dbReference type="InterPro" id="IPR013663">
    <property type="entry name" value="Helicase_SWF/SNF/SWI_bac"/>
</dbReference>
<dbReference type="InterPro" id="IPR000330">
    <property type="entry name" value="SNF2_N"/>
</dbReference>
<keyword evidence="6" id="KW-0067">ATP-binding</keyword>
<dbReference type="GO" id="GO:0005524">
    <property type="term" value="F:ATP binding"/>
    <property type="evidence" value="ECO:0007669"/>
    <property type="project" value="InterPro"/>
</dbReference>
<dbReference type="InterPro" id="IPR007527">
    <property type="entry name" value="Znf_SWIM"/>
</dbReference>
<protein>
    <submittedName>
        <fullName evidence="6">DEAD/DEAH box helicase</fullName>
    </submittedName>
</protein>
<dbReference type="PROSITE" id="PS50966">
    <property type="entry name" value="ZF_SWIM"/>
    <property type="match status" value="1"/>
</dbReference>
<keyword evidence="2" id="KW-0863">Zinc-finger</keyword>
<dbReference type="KEGG" id="broo:brsh051_13150"/>
<dbReference type="InterPro" id="IPR014001">
    <property type="entry name" value="Helicase_ATP-bd"/>
</dbReference>
<dbReference type="InterPro" id="IPR027417">
    <property type="entry name" value="P-loop_NTPase"/>
</dbReference>
<sequence>MSVGARNLADVTRLDPPDDLATPSTWALGLAYAREGRVNVLHHDRLRHEITARCRGSRNRNYTVHASYACSPDGELVAIDGSCSCPVVYNCKHCVAVVATELDLAGPGTGRSALPGRSGGRTQALLSELPAIDSEMAPEDLLPPPAQIIGLPAWRRTLDRIFTPVHDPHRPDLQPLALLLTFEPDPAPGDQSGVPSRYASTAFGRRLTELGYAFPSRPGFVHVIPARAGKRQAWVRTGISWMRLRASEVQNANPAHLDALNGLRRLYADVGPYLGAQDPIALEKINHPALWLVLQEIVDAGIAVVEDTSLRPVSIEPEPAKADIEITQTDAGELTVRAAVRHPQLDAGTATTRLGDPPHGVAWRDDSGVHLARFELPADRTWKQLAAERDEISIPADDYEDFVQTVLPRIARVGWTSPDGSFEPPAPPAPRLHLELGIAPTTADTLKPRAHLRWGWHYRDDEGRGRGPLPLETTSRDATRDLDQERSIATAVAAEFADLPAALREPSETAPQTPLLRQDAQLSGMDVVRLTQEVLPRLEELGVIVETGQIPAFQETSGARIQVGLDNEGSGNDWLDLEITVEVDGHELPIAALIRSLTLGDEAVFLPDGSYLRLDDPELDQLRQLLEEAAELGDQRRSGVRVPRVRMSWWEDLLSLNIVQSSTDAWFDALRKAMTNPPPVAELPAGLDAQLRPYQLAGYRWLAGLRRSGLGGVLADDMGLGKTVQALAMILDEREQADPDDAGPAPWLVVAPTSVVPNWASEAKRFTPSLRVVMIEATETRRGVPLRELAGQADIVITSYALLRLEADEYAAQSWAGMLLDEAQNAKNHSSKVFAAVMGVGAPMTYAITGTPMENNLGELWAMFSLTAPGLLGSPKQFREAFRRPIERQDDADGQRLALLRRRIAPFLLRRTKDQVALDLPPKQEQIIQVDLAPAHRRIYDRQLQRERQRVLQLTDDMDHNQIEVLAALTRLRQLAIDPSLVDQGETEIKAPSSKLDALVPLLQEAANEGHRVLVFSQFTRYLRKIAARLDHEKIGYSYLDGTTAHRRDVIDGFTQGDDPVFLISLKAGGAGINLTEADYAILADPWWNPAVENQAVDRTHRIGQTRPVHVYRMVSRGTIEEKVLALQDAKRELISGVLGADTDEAAGDVPVPGRGGRLSAEDVRMLLG</sequence>
<gene>
    <name evidence="6" type="ORF">brsh051_13150</name>
</gene>
<keyword evidence="7" id="KW-1185">Reference proteome</keyword>
<evidence type="ECO:0000259" key="4">
    <source>
        <dbReference type="PROSITE" id="PS51192"/>
    </source>
</evidence>
<evidence type="ECO:0000313" key="7">
    <source>
        <dbReference type="Proteomes" id="UP001431656"/>
    </source>
</evidence>
<evidence type="ECO:0000256" key="2">
    <source>
        <dbReference type="PROSITE-ProRule" id="PRU00325"/>
    </source>
</evidence>
<evidence type="ECO:0000259" key="5">
    <source>
        <dbReference type="PROSITE" id="PS51194"/>
    </source>
</evidence>
<accession>A0AAN0MGR6</accession>
<keyword evidence="2" id="KW-0479">Metal-binding</keyword>
<proteinExistence type="predicted"/>
<keyword evidence="6" id="KW-0347">Helicase</keyword>
<dbReference type="GO" id="GO:0008270">
    <property type="term" value="F:zinc ion binding"/>
    <property type="evidence" value="ECO:0007669"/>
    <property type="project" value="UniProtKB-KW"/>
</dbReference>
<organism evidence="6 7">
    <name type="scientific">Brooklawnia propionicigenes</name>
    <dbReference type="NCBI Taxonomy" id="3041175"/>
    <lineage>
        <taxon>Bacteria</taxon>
        <taxon>Bacillati</taxon>
        <taxon>Actinomycetota</taxon>
        <taxon>Actinomycetes</taxon>
        <taxon>Propionibacteriales</taxon>
        <taxon>Propionibacteriaceae</taxon>
        <taxon>Brooklawnia</taxon>
    </lineage>
</organism>
<dbReference type="PANTHER" id="PTHR10799">
    <property type="entry name" value="SNF2/RAD54 HELICASE FAMILY"/>
    <property type="match status" value="1"/>
</dbReference>
<keyword evidence="2" id="KW-0862">Zinc</keyword>
<evidence type="ECO:0000313" key="6">
    <source>
        <dbReference type="EMBL" id="BEH02034.1"/>
    </source>
</evidence>
<dbReference type="SMART" id="SM00490">
    <property type="entry name" value="HELICc"/>
    <property type="match status" value="1"/>
</dbReference>
<dbReference type="PROSITE" id="PS51192">
    <property type="entry name" value="HELICASE_ATP_BIND_1"/>
    <property type="match status" value="1"/>
</dbReference>
<dbReference type="CDD" id="cd18012">
    <property type="entry name" value="DEXQc_arch_SWI2_SNF2"/>
    <property type="match status" value="1"/>
</dbReference>
<dbReference type="Pfam" id="PF00176">
    <property type="entry name" value="SNF2-rel_dom"/>
    <property type="match status" value="1"/>
</dbReference>
<dbReference type="Proteomes" id="UP001431656">
    <property type="component" value="Chromosome"/>
</dbReference>
<keyword evidence="1" id="KW-0378">Hydrolase</keyword>
<dbReference type="GO" id="GO:0004386">
    <property type="term" value="F:helicase activity"/>
    <property type="evidence" value="ECO:0007669"/>
    <property type="project" value="UniProtKB-KW"/>
</dbReference>